<proteinExistence type="predicted"/>
<protein>
    <recommendedName>
        <fullName evidence="3">Reverse transcriptase domain-containing protein</fullName>
    </recommendedName>
</protein>
<reference evidence="1" key="2">
    <citation type="submission" date="2022-01" db="EMBL/GenBank/DDBJ databases">
        <authorList>
            <person name="Yamashiro T."/>
            <person name="Shiraishi A."/>
            <person name="Satake H."/>
            <person name="Nakayama K."/>
        </authorList>
    </citation>
    <scope>NUCLEOTIDE SEQUENCE</scope>
</reference>
<dbReference type="EMBL" id="BQNB010016861">
    <property type="protein sequence ID" value="GJT56619.1"/>
    <property type="molecule type" value="Genomic_DNA"/>
</dbReference>
<comment type="caution">
    <text evidence="1">The sequence shown here is derived from an EMBL/GenBank/DDBJ whole genome shotgun (WGS) entry which is preliminary data.</text>
</comment>
<dbReference type="Proteomes" id="UP001151760">
    <property type="component" value="Unassembled WGS sequence"/>
</dbReference>
<evidence type="ECO:0000313" key="1">
    <source>
        <dbReference type="EMBL" id="GJT56619.1"/>
    </source>
</evidence>
<evidence type="ECO:0000313" key="2">
    <source>
        <dbReference type="Proteomes" id="UP001151760"/>
    </source>
</evidence>
<gene>
    <name evidence="1" type="ORF">Tco_0991673</name>
</gene>
<evidence type="ECO:0008006" key="3">
    <source>
        <dbReference type="Google" id="ProtNLM"/>
    </source>
</evidence>
<name>A0ABQ5F0P6_9ASTR</name>
<accession>A0ABQ5F0P6</accession>
<reference evidence="1" key="1">
    <citation type="journal article" date="2022" name="Int. J. Mol. Sci.">
        <title>Draft Genome of Tanacetum Coccineum: Genomic Comparison of Closely Related Tanacetum-Family Plants.</title>
        <authorList>
            <person name="Yamashiro T."/>
            <person name="Shiraishi A."/>
            <person name="Nakayama K."/>
            <person name="Satake H."/>
        </authorList>
    </citation>
    <scope>NUCLEOTIDE SEQUENCE</scope>
</reference>
<sequence>MVMSDGRYNFWQLGNRGTTRTPRECTYKDFLNCHPLNFKGTEGVVVLAQWFEKMESVFHISNCAMKNQVKFATCTFVRNALTWWNSHMKAVTQDVAYAMDWKTLKKMMTTKYYPRELALICGRMFFEKSDEVEKYVGGLPDMIWGNVMQAEQKRKLEYNAGKQIRGHNNKTRGRTLGGLTLLGLVKRESTRDHCPCVQNTTITTNGHVLPDVINARRSAIWLVTVGVLVPMQRIQAALDQQKSYADLKQKPMEFEVGDRVIAQLQFLEEPVEIIEREIKRLKRSRIPLVKVRWNSRRGPEFTWEREDSFKQKYPQLFTNQASSSTTRS</sequence>
<keyword evidence="2" id="KW-1185">Reference proteome</keyword>
<organism evidence="1 2">
    <name type="scientific">Tanacetum coccineum</name>
    <dbReference type="NCBI Taxonomy" id="301880"/>
    <lineage>
        <taxon>Eukaryota</taxon>
        <taxon>Viridiplantae</taxon>
        <taxon>Streptophyta</taxon>
        <taxon>Embryophyta</taxon>
        <taxon>Tracheophyta</taxon>
        <taxon>Spermatophyta</taxon>
        <taxon>Magnoliopsida</taxon>
        <taxon>eudicotyledons</taxon>
        <taxon>Gunneridae</taxon>
        <taxon>Pentapetalae</taxon>
        <taxon>asterids</taxon>
        <taxon>campanulids</taxon>
        <taxon>Asterales</taxon>
        <taxon>Asteraceae</taxon>
        <taxon>Asteroideae</taxon>
        <taxon>Anthemideae</taxon>
        <taxon>Anthemidinae</taxon>
        <taxon>Tanacetum</taxon>
    </lineage>
</organism>